<dbReference type="RefSeq" id="XP_060326103.1">
    <property type="nucleotide sequence ID" value="XM_060483813.1"/>
</dbReference>
<accession>A0AA39JR51</accession>
<dbReference type="GeneID" id="85367361"/>
<dbReference type="PANTHER" id="PTHR12184:SF1">
    <property type="entry name" value="UBIQUINOL-CYTOCHROME-C REDUCTASE COMPLEX ASSEMBLY FACTOR 1"/>
    <property type="match status" value="1"/>
</dbReference>
<feature type="compositionally biased region" description="Low complexity" evidence="2">
    <location>
        <begin position="400"/>
        <end position="430"/>
    </location>
</feature>
<keyword evidence="5" id="KW-1185">Reference proteome</keyword>
<comment type="similarity">
    <text evidence="1">Belongs to the CBP3 family.</text>
</comment>
<evidence type="ECO:0000256" key="1">
    <source>
        <dbReference type="ARBA" id="ARBA00006407"/>
    </source>
</evidence>
<dbReference type="InterPro" id="IPR021150">
    <property type="entry name" value="Ubiq_cyt_c_chap"/>
</dbReference>
<sequence length="478" mass="53244">MNHYHQRYLLRHLRPCIRLLYRDARYLSTKRNEILRDTPSSSSNLQKSQPLSGDVNLQTEKSWLTRKVESSPTAHWWFMKFVNLLGYGTPKQLAGRRTFPLYAKLCAAAPDSEMEFWHKECDLPPTFQSWFTVTNLHTWMLAVRFRALPSPHGREYVQGLVDHFFLDIEDRIRAVLQPPSKPTEPYTIESAFYTNPNAPTTGPDGKLIRRRAAPERLVSRQMKIFKEQWTGMWMSLDYALVKGDMELAAAVWRNLLGARGAAGIAFPDPNNPDAPAPYRRTVNLVGGLVENIEKIDFEKEAHRDDGSGVHDYAPSEVDKYVKYPDLMLDIVMYLRRELVRLENLSDEEIMHGDIAGLGFGRIIEPEVDASESSDATKSSGAPPTGGASKPSDTVKSSDALKSILPKLSKLSTSEVTKSSATSKASPAPKTNSLKEGKPKPIGSPKPSSTKAGVASKTSDVKGSSSRSKATKPNTSLKK</sequence>
<proteinExistence type="inferred from homology"/>
<feature type="compositionally biased region" description="Polar residues" evidence="2">
    <location>
        <begin position="372"/>
        <end position="381"/>
    </location>
</feature>
<protein>
    <recommendedName>
        <fullName evidence="3">Ubiquinol-cytochrome c chaperone domain-containing protein</fullName>
    </recommendedName>
</protein>
<evidence type="ECO:0000313" key="4">
    <source>
        <dbReference type="EMBL" id="KAK0447382.1"/>
    </source>
</evidence>
<feature type="domain" description="Ubiquinol-cytochrome c chaperone" evidence="3">
    <location>
        <begin position="209"/>
        <end position="259"/>
    </location>
</feature>
<dbReference type="AlphaFoldDB" id="A0AA39JR51"/>
<evidence type="ECO:0000313" key="5">
    <source>
        <dbReference type="Proteomes" id="UP001175211"/>
    </source>
</evidence>
<feature type="region of interest" description="Disordered" evidence="2">
    <location>
        <begin position="368"/>
        <end position="478"/>
    </location>
</feature>
<evidence type="ECO:0000259" key="3">
    <source>
        <dbReference type="Pfam" id="PF03981"/>
    </source>
</evidence>
<reference evidence="4" key="1">
    <citation type="submission" date="2023-06" db="EMBL/GenBank/DDBJ databases">
        <authorList>
            <consortium name="Lawrence Berkeley National Laboratory"/>
            <person name="Ahrendt S."/>
            <person name="Sahu N."/>
            <person name="Indic B."/>
            <person name="Wong-Bajracharya J."/>
            <person name="Merenyi Z."/>
            <person name="Ke H.-M."/>
            <person name="Monk M."/>
            <person name="Kocsube S."/>
            <person name="Drula E."/>
            <person name="Lipzen A."/>
            <person name="Balint B."/>
            <person name="Henrissat B."/>
            <person name="Andreopoulos B."/>
            <person name="Martin F.M."/>
            <person name="Harder C.B."/>
            <person name="Rigling D."/>
            <person name="Ford K.L."/>
            <person name="Foster G.D."/>
            <person name="Pangilinan J."/>
            <person name="Papanicolaou A."/>
            <person name="Barry K."/>
            <person name="LaButti K."/>
            <person name="Viragh M."/>
            <person name="Koriabine M."/>
            <person name="Yan M."/>
            <person name="Riley R."/>
            <person name="Champramary S."/>
            <person name="Plett K.L."/>
            <person name="Tsai I.J."/>
            <person name="Slot J."/>
            <person name="Sipos G."/>
            <person name="Plett J."/>
            <person name="Nagy L.G."/>
            <person name="Grigoriev I.V."/>
        </authorList>
    </citation>
    <scope>NUCLEOTIDE SEQUENCE</scope>
    <source>
        <strain evidence="4">CCBAS 213</strain>
    </source>
</reference>
<name>A0AA39JR51_ARMTA</name>
<dbReference type="EMBL" id="JAUEPS010000044">
    <property type="protein sequence ID" value="KAK0447382.1"/>
    <property type="molecule type" value="Genomic_DNA"/>
</dbReference>
<gene>
    <name evidence="4" type="ORF">EV420DRAFT_871583</name>
</gene>
<dbReference type="GO" id="GO:0005739">
    <property type="term" value="C:mitochondrion"/>
    <property type="evidence" value="ECO:0007669"/>
    <property type="project" value="TreeGrafter"/>
</dbReference>
<comment type="caution">
    <text evidence="4">The sequence shown here is derived from an EMBL/GenBank/DDBJ whole genome shotgun (WGS) entry which is preliminary data.</text>
</comment>
<dbReference type="GO" id="GO:0034551">
    <property type="term" value="P:mitochondrial respiratory chain complex III assembly"/>
    <property type="evidence" value="ECO:0007669"/>
    <property type="project" value="TreeGrafter"/>
</dbReference>
<feature type="compositionally biased region" description="Polar residues" evidence="2">
    <location>
        <begin position="455"/>
        <end position="478"/>
    </location>
</feature>
<organism evidence="4 5">
    <name type="scientific">Armillaria tabescens</name>
    <name type="common">Ringless honey mushroom</name>
    <name type="synonym">Agaricus tabescens</name>
    <dbReference type="NCBI Taxonomy" id="1929756"/>
    <lineage>
        <taxon>Eukaryota</taxon>
        <taxon>Fungi</taxon>
        <taxon>Dikarya</taxon>
        <taxon>Basidiomycota</taxon>
        <taxon>Agaricomycotina</taxon>
        <taxon>Agaricomycetes</taxon>
        <taxon>Agaricomycetidae</taxon>
        <taxon>Agaricales</taxon>
        <taxon>Marasmiineae</taxon>
        <taxon>Physalacriaceae</taxon>
        <taxon>Desarmillaria</taxon>
    </lineage>
</organism>
<feature type="domain" description="Ubiquinol-cytochrome c chaperone" evidence="3">
    <location>
        <begin position="120"/>
        <end position="175"/>
    </location>
</feature>
<dbReference type="InterPro" id="IPR007129">
    <property type="entry name" value="Ubiqinol_cyt_c_chaperone_CPB3"/>
</dbReference>
<evidence type="ECO:0000256" key="2">
    <source>
        <dbReference type="SAM" id="MobiDB-lite"/>
    </source>
</evidence>
<dbReference type="Pfam" id="PF03981">
    <property type="entry name" value="Ubiq_cyt_C_chap"/>
    <property type="match status" value="2"/>
</dbReference>
<dbReference type="Proteomes" id="UP001175211">
    <property type="component" value="Unassembled WGS sequence"/>
</dbReference>
<dbReference type="PANTHER" id="PTHR12184">
    <property type="entry name" value="UBIQUINOL-CYTOCHROME C REDUCTASE COMPLEX ASSEMBLY FACTOR 1 FAMILY MEMBER"/>
    <property type="match status" value="1"/>
</dbReference>
<feature type="compositionally biased region" description="Low complexity" evidence="2">
    <location>
        <begin position="439"/>
        <end position="450"/>
    </location>
</feature>